<evidence type="ECO:0008006" key="5">
    <source>
        <dbReference type="Google" id="ProtNLM"/>
    </source>
</evidence>
<keyword evidence="4" id="KW-1185">Reference proteome</keyword>
<evidence type="ECO:0000313" key="3">
    <source>
        <dbReference type="EMBL" id="RNE56368.1"/>
    </source>
</evidence>
<evidence type="ECO:0000313" key="4">
    <source>
        <dbReference type="Proteomes" id="UP000279859"/>
    </source>
</evidence>
<dbReference type="AlphaFoldDB" id="A0A3M8KVN0"/>
<protein>
    <recommendedName>
        <fullName evidence="5">Cell wall-binding repeat-containing protein</fullName>
    </recommendedName>
</protein>
<proteinExistence type="predicted"/>
<evidence type="ECO:0000256" key="2">
    <source>
        <dbReference type="SAM" id="SignalP"/>
    </source>
</evidence>
<accession>A0A3M8KVN0</accession>
<reference evidence="3 4" key="1">
    <citation type="submission" date="2018-11" db="EMBL/GenBank/DDBJ databases">
        <title>Cryobacterium sp. nov., isolated from rhizosphere soil of lettuce.</title>
        <authorList>
            <person name="Wang Y."/>
        </authorList>
    </citation>
    <scope>NUCLEOTIDE SEQUENCE [LARGE SCALE GENOMIC DNA]</scope>
    <source>
        <strain evidence="3 4">NEAU-85</strain>
    </source>
</reference>
<feature type="chain" id="PRO_5038905024" description="Cell wall-binding repeat-containing protein" evidence="2">
    <location>
        <begin position="22"/>
        <end position="588"/>
    </location>
</feature>
<keyword evidence="2" id="KW-0732">Signal</keyword>
<gene>
    <name evidence="3" type="ORF">EEJ31_13555</name>
</gene>
<organism evidence="3 4">
    <name type="scientific">Cryobacterium tepidiphilum</name>
    <dbReference type="NCBI Taxonomy" id="2486026"/>
    <lineage>
        <taxon>Bacteria</taxon>
        <taxon>Bacillati</taxon>
        <taxon>Actinomycetota</taxon>
        <taxon>Actinomycetes</taxon>
        <taxon>Micrococcales</taxon>
        <taxon>Microbacteriaceae</taxon>
        <taxon>Cryobacterium</taxon>
    </lineage>
</organism>
<feature type="region of interest" description="Disordered" evidence="1">
    <location>
        <begin position="27"/>
        <end position="49"/>
    </location>
</feature>
<feature type="region of interest" description="Disordered" evidence="1">
    <location>
        <begin position="203"/>
        <end position="235"/>
    </location>
</feature>
<feature type="compositionally biased region" description="Low complexity" evidence="1">
    <location>
        <begin position="203"/>
        <end position="220"/>
    </location>
</feature>
<feature type="compositionally biased region" description="Pro residues" evidence="1">
    <location>
        <begin position="221"/>
        <end position="235"/>
    </location>
</feature>
<dbReference type="EMBL" id="RDSR01000030">
    <property type="protein sequence ID" value="RNE56368.1"/>
    <property type="molecule type" value="Genomic_DNA"/>
</dbReference>
<feature type="signal peptide" evidence="2">
    <location>
        <begin position="1"/>
        <end position="21"/>
    </location>
</feature>
<name>A0A3M8KVN0_9MICO</name>
<dbReference type="Proteomes" id="UP000279859">
    <property type="component" value="Unassembled WGS sequence"/>
</dbReference>
<dbReference type="PROSITE" id="PS51257">
    <property type="entry name" value="PROKAR_LIPOPROTEIN"/>
    <property type="match status" value="1"/>
</dbReference>
<evidence type="ECO:0000256" key="1">
    <source>
        <dbReference type="SAM" id="MobiDB-lite"/>
    </source>
</evidence>
<sequence>MMHRRTVSLLLAAVLVPGLLAGCGAAQRPEPTAPAPTAPAPTASAPLTVSTGLPGDPLTVLADADPSTRALAMSRALFRRAQLVVTADAGDLNAQLLAASAAVALGAPLLLTSADASVSAAVATELDRLGATHVLSIAGGAGGARETAEPGATRTLLVAPATPAALAALLPGSHGGAVTVTASAALAAVAGLDPRKPALLHAAEPAASPRTPTPAATPTATPSPAPAAPAAPPPTLPAIERAAALSAGSVLATDDPSQLAPVATARAAGLAVHLVPVVDPNPQASAALVRALATEHPSAVIALGAPFAHEPALDWKVRSALTGTQLPGGGQVLFPDHLYVALYGTPGAPVLGVLGEQGLTASLARARAVAAPYETLTDRTVVPMFEIIASVAAGAAGPDGDYSNEKSVDELRPWVEAAGKAGVYVVLDLQPGRSDFLSQAKAYQPLLELPWVGLALDPEWRLKPHEKHLTQIGSVDAAEVNRVITWLADLTSRNALPQKMFVLHQFQLRMIQHRDLVDTSRDELALLIHVDGQGGQPDKQATWNALHVDAPAGVAWGWKNFYDEDHPTLTPKQTMTQVSPPPDLVTYQ</sequence>
<comment type="caution">
    <text evidence="3">The sequence shown here is derived from an EMBL/GenBank/DDBJ whole genome shotgun (WGS) entry which is preliminary data.</text>
</comment>